<dbReference type="InterPro" id="IPR022941">
    <property type="entry name" value="SRP54"/>
</dbReference>
<keyword evidence="2" id="KW-0342">GTP-binding</keyword>
<accession>A0AAV1E3R9</accession>
<dbReference type="SUPFAM" id="SSF55347">
    <property type="entry name" value="Glyceraldehyde-3-phosphate dehydrogenase-like, C-terminal domain"/>
    <property type="match status" value="1"/>
</dbReference>
<feature type="domain" description="SRP54-type proteins GTP-binding" evidence="3">
    <location>
        <begin position="117"/>
        <end position="304"/>
    </location>
</feature>
<dbReference type="SMART" id="SM00962">
    <property type="entry name" value="SRP54"/>
    <property type="match status" value="1"/>
</dbReference>
<dbReference type="SUPFAM" id="SSF52540">
    <property type="entry name" value="P-loop containing nucleoside triphosphate hydrolases"/>
    <property type="match status" value="1"/>
</dbReference>
<keyword evidence="5" id="KW-1185">Reference proteome</keyword>
<dbReference type="EMBL" id="OX459125">
    <property type="protein sequence ID" value="CAI9114750.1"/>
    <property type="molecule type" value="Genomic_DNA"/>
</dbReference>
<dbReference type="GO" id="GO:0003924">
    <property type="term" value="F:GTPase activity"/>
    <property type="evidence" value="ECO:0007669"/>
    <property type="project" value="InterPro"/>
</dbReference>
<dbReference type="InterPro" id="IPR027417">
    <property type="entry name" value="P-loop_NTPase"/>
</dbReference>
<dbReference type="InterPro" id="IPR000897">
    <property type="entry name" value="SRP54_GTPase_dom"/>
</dbReference>
<evidence type="ECO:0000256" key="2">
    <source>
        <dbReference type="ARBA" id="ARBA00023134"/>
    </source>
</evidence>
<dbReference type="InterPro" id="IPR036225">
    <property type="entry name" value="SRP/SRP_N"/>
</dbReference>
<dbReference type="GO" id="GO:0005829">
    <property type="term" value="C:cytosol"/>
    <property type="evidence" value="ECO:0007669"/>
    <property type="project" value="TreeGrafter"/>
</dbReference>
<evidence type="ECO:0000313" key="5">
    <source>
        <dbReference type="Proteomes" id="UP001161247"/>
    </source>
</evidence>
<dbReference type="GO" id="GO:0005786">
    <property type="term" value="C:signal recognition particle, endoplasmic reticulum targeting"/>
    <property type="evidence" value="ECO:0007669"/>
    <property type="project" value="TreeGrafter"/>
</dbReference>
<name>A0AAV1E3R9_OLDCO</name>
<protein>
    <submittedName>
        <fullName evidence="4">OLC1v1015541C1</fullName>
    </submittedName>
</protein>
<dbReference type="PANTHER" id="PTHR11564:SF5">
    <property type="entry name" value="SIGNAL RECOGNITION PARTICLE SUBUNIT SRP54"/>
    <property type="match status" value="1"/>
</dbReference>
<dbReference type="AlphaFoldDB" id="A0AAV1E3R9"/>
<evidence type="ECO:0000313" key="4">
    <source>
        <dbReference type="EMBL" id="CAI9114750.1"/>
    </source>
</evidence>
<evidence type="ECO:0000256" key="1">
    <source>
        <dbReference type="ARBA" id="ARBA00022741"/>
    </source>
</evidence>
<dbReference type="Gene3D" id="1.20.120.140">
    <property type="entry name" value="Signal recognition particle SRP54, nucleotide-binding domain"/>
    <property type="match status" value="1"/>
</dbReference>
<dbReference type="GO" id="GO:0008312">
    <property type="term" value="F:7S RNA binding"/>
    <property type="evidence" value="ECO:0007669"/>
    <property type="project" value="TreeGrafter"/>
</dbReference>
<proteinExistence type="predicted"/>
<dbReference type="GO" id="GO:0016620">
    <property type="term" value="F:oxidoreductase activity, acting on the aldehyde or oxo group of donors, NAD or NADP as acceptor"/>
    <property type="evidence" value="ECO:0007669"/>
    <property type="project" value="InterPro"/>
</dbReference>
<gene>
    <name evidence="4" type="ORF">OLC1_LOCUS21408</name>
</gene>
<dbReference type="InterPro" id="IPR042101">
    <property type="entry name" value="SRP54_N_sf"/>
</dbReference>
<sequence length="375" mass="41528">MVLSRLRSSICVAIEKLIAAEVDDSDLSVLFGTSVAQSVLSDFFNEILDALKDADVEMRIILKMIIDLRRIITVEDLICRPSVYDRRSVIQKAVFDGLIAMLDSGTQPVTAAERGQLCVILVAGEDGSRKSTTCVKLARHYKKQGWDPAVVYADNYNAVEFAQLCHLATKAEIPFQPARRAERYHNRDACKIADKGLRSFKNRQHDLIIIDAYLDKLLEICTKTRANLLLYVVDSHIGNAIPFPDNSNFDGGIIVTKMDDHEKEGACLSALAAHKLPVMFIETGEDVDEFEAFDVKSFVNRLLELDGADQTELISENRMMGIANDAGCEVEDVIHDRFGIVEGLMTTVHSITATQKTVDGPSAKDWRGGRAASFS</sequence>
<dbReference type="GO" id="GO:0006616">
    <property type="term" value="P:SRP-dependent cotranslational protein targeting to membrane, translocation"/>
    <property type="evidence" value="ECO:0007669"/>
    <property type="project" value="TreeGrafter"/>
</dbReference>
<organism evidence="4 5">
    <name type="scientific">Oldenlandia corymbosa var. corymbosa</name>
    <dbReference type="NCBI Taxonomy" id="529605"/>
    <lineage>
        <taxon>Eukaryota</taxon>
        <taxon>Viridiplantae</taxon>
        <taxon>Streptophyta</taxon>
        <taxon>Embryophyta</taxon>
        <taxon>Tracheophyta</taxon>
        <taxon>Spermatophyta</taxon>
        <taxon>Magnoliopsida</taxon>
        <taxon>eudicotyledons</taxon>
        <taxon>Gunneridae</taxon>
        <taxon>Pentapetalae</taxon>
        <taxon>asterids</taxon>
        <taxon>lamiids</taxon>
        <taxon>Gentianales</taxon>
        <taxon>Rubiaceae</taxon>
        <taxon>Rubioideae</taxon>
        <taxon>Spermacoceae</taxon>
        <taxon>Hedyotis-Oldenlandia complex</taxon>
        <taxon>Oldenlandia</taxon>
    </lineage>
</organism>
<dbReference type="Gene3D" id="3.40.50.300">
    <property type="entry name" value="P-loop containing nucleotide triphosphate hydrolases"/>
    <property type="match status" value="1"/>
</dbReference>
<dbReference type="GO" id="GO:0005525">
    <property type="term" value="F:GTP binding"/>
    <property type="evidence" value="ECO:0007669"/>
    <property type="project" value="UniProtKB-KW"/>
</dbReference>
<dbReference type="PANTHER" id="PTHR11564">
    <property type="entry name" value="SIGNAL RECOGNITION PARTICLE 54K PROTEIN SRP54"/>
    <property type="match status" value="1"/>
</dbReference>
<keyword evidence="1" id="KW-0547">Nucleotide-binding</keyword>
<dbReference type="InterPro" id="IPR020829">
    <property type="entry name" value="GlycerAld_3-P_DH_cat"/>
</dbReference>
<evidence type="ECO:0000259" key="3">
    <source>
        <dbReference type="SMART" id="SM00962"/>
    </source>
</evidence>
<dbReference type="SUPFAM" id="SSF47364">
    <property type="entry name" value="Domain of the SRP/SRP receptor G-proteins"/>
    <property type="match status" value="1"/>
</dbReference>
<dbReference type="Pfam" id="PF02800">
    <property type="entry name" value="Gp_dh_C"/>
    <property type="match status" value="1"/>
</dbReference>
<reference evidence="4" key="1">
    <citation type="submission" date="2023-03" db="EMBL/GenBank/DDBJ databases">
        <authorList>
            <person name="Julca I."/>
        </authorList>
    </citation>
    <scope>NUCLEOTIDE SEQUENCE</scope>
</reference>
<dbReference type="GO" id="GO:0030942">
    <property type="term" value="F:endoplasmic reticulum signal peptide binding"/>
    <property type="evidence" value="ECO:0007669"/>
    <property type="project" value="TreeGrafter"/>
</dbReference>
<dbReference type="Proteomes" id="UP001161247">
    <property type="component" value="Chromosome 8"/>
</dbReference>
<dbReference type="Pfam" id="PF00448">
    <property type="entry name" value="SRP54"/>
    <property type="match status" value="1"/>
</dbReference>
<dbReference type="Gene3D" id="3.30.360.10">
    <property type="entry name" value="Dihydrodipicolinate Reductase, domain 2"/>
    <property type="match status" value="1"/>
</dbReference>